<evidence type="ECO:0000256" key="3">
    <source>
        <dbReference type="SAM" id="SignalP"/>
    </source>
</evidence>
<sequence>MARIPALHIRVLLVGFSLTGCLTLRTSKGATSPDEERDSESDAETPCEVKTVTVSTLPVLRENEFSFTGGASGRSESRLLLFVRTDLPGRISVMDDLDNTALPYFTLEMSGTGEEISQVHWKQQWLENGTLYFHVSMTEPELLAQTTQPTAREPAHALHEHMHLLHISVMGGLIALLLLILLFTLVLYTRHRWCKRRRIPQKSASTEATHEIHYIPSVLLGPQGRDSYRGSRGTHQHGSSVIGMPIRETPILDDYDCDEEDGRESLFIKCLEKKNNNKKTTLQFQDNFRVPNTPTNMSHYQHTVHSSSTGRRRLSSRTRGHSQSPLNKVTLTLITISTCVIAIVYATQDSCPLTVKVTLHVPEHFVADGKYKSHIKAYEWGEKCLPKLVRKLIWSVTLCYCSL</sequence>
<evidence type="ECO:0000256" key="1">
    <source>
        <dbReference type="SAM" id="MobiDB-lite"/>
    </source>
</evidence>
<dbReference type="GO" id="GO:0001764">
    <property type="term" value="P:neuron migration"/>
    <property type="evidence" value="ECO:0007669"/>
    <property type="project" value="InterPro"/>
</dbReference>
<evidence type="ECO:0000313" key="5">
    <source>
        <dbReference type="Ensembl" id="ENSPMEP00000032827.1"/>
    </source>
</evidence>
<reference evidence="5" key="2">
    <citation type="submission" date="2025-09" db="UniProtKB">
        <authorList>
            <consortium name="Ensembl"/>
        </authorList>
    </citation>
    <scope>IDENTIFICATION</scope>
</reference>
<feature type="chain" id="PRO_5017421628" description="Astrotactin-1/2 N-terminal domain-containing protein" evidence="3">
    <location>
        <begin position="24"/>
        <end position="403"/>
    </location>
</feature>
<dbReference type="GO" id="GO:0007158">
    <property type="term" value="P:neuron cell-cell adhesion"/>
    <property type="evidence" value="ECO:0007669"/>
    <property type="project" value="TreeGrafter"/>
</dbReference>
<dbReference type="GO" id="GO:0005768">
    <property type="term" value="C:endosome"/>
    <property type="evidence" value="ECO:0007669"/>
    <property type="project" value="TreeGrafter"/>
</dbReference>
<keyword evidence="2" id="KW-0812">Transmembrane</keyword>
<dbReference type="PANTHER" id="PTHR16592">
    <property type="entry name" value="ASTROTACTIN-1-LIKE"/>
    <property type="match status" value="1"/>
</dbReference>
<accession>A0A3B3YZM6</accession>
<keyword evidence="2" id="KW-0472">Membrane</keyword>
<dbReference type="InterPro" id="IPR026995">
    <property type="entry name" value="Astrotactin"/>
</dbReference>
<feature type="transmembrane region" description="Helical" evidence="2">
    <location>
        <begin position="164"/>
        <end position="188"/>
    </location>
</feature>
<evidence type="ECO:0000259" key="4">
    <source>
        <dbReference type="Pfam" id="PF19441"/>
    </source>
</evidence>
<dbReference type="GO" id="GO:0016020">
    <property type="term" value="C:membrane"/>
    <property type="evidence" value="ECO:0007669"/>
    <property type="project" value="TreeGrafter"/>
</dbReference>
<feature type="region of interest" description="Disordered" evidence="1">
    <location>
        <begin position="27"/>
        <end position="46"/>
    </location>
</feature>
<feature type="compositionally biased region" description="Acidic residues" evidence="1">
    <location>
        <begin position="33"/>
        <end position="45"/>
    </location>
</feature>
<feature type="compositionally biased region" description="Basic residues" evidence="1">
    <location>
        <begin position="310"/>
        <end position="320"/>
    </location>
</feature>
<organism evidence="5 6">
    <name type="scientific">Poecilia mexicana</name>
    <dbReference type="NCBI Taxonomy" id="48701"/>
    <lineage>
        <taxon>Eukaryota</taxon>
        <taxon>Metazoa</taxon>
        <taxon>Chordata</taxon>
        <taxon>Craniata</taxon>
        <taxon>Vertebrata</taxon>
        <taxon>Euteleostomi</taxon>
        <taxon>Actinopterygii</taxon>
        <taxon>Neopterygii</taxon>
        <taxon>Teleostei</taxon>
        <taxon>Neoteleostei</taxon>
        <taxon>Acanthomorphata</taxon>
        <taxon>Ovalentaria</taxon>
        <taxon>Atherinomorphae</taxon>
        <taxon>Cyprinodontiformes</taxon>
        <taxon>Poeciliidae</taxon>
        <taxon>Poeciliinae</taxon>
        <taxon>Poecilia</taxon>
    </lineage>
</organism>
<feature type="compositionally biased region" description="Polar residues" evidence="1">
    <location>
        <begin position="290"/>
        <end position="304"/>
    </location>
</feature>
<dbReference type="AlphaFoldDB" id="A0A3B3YZM6"/>
<dbReference type="Proteomes" id="UP000261480">
    <property type="component" value="Unplaced"/>
</dbReference>
<evidence type="ECO:0000313" key="6">
    <source>
        <dbReference type="Proteomes" id="UP000261480"/>
    </source>
</evidence>
<reference evidence="5" key="1">
    <citation type="submission" date="2025-08" db="UniProtKB">
        <authorList>
            <consortium name="Ensembl"/>
        </authorList>
    </citation>
    <scope>IDENTIFICATION</scope>
</reference>
<dbReference type="PROSITE" id="PS51257">
    <property type="entry name" value="PROKAR_LIPOPROTEIN"/>
    <property type="match status" value="1"/>
</dbReference>
<dbReference type="PANTHER" id="PTHR16592:SF2">
    <property type="entry name" value="ASTROTACTIN-2"/>
    <property type="match status" value="1"/>
</dbReference>
<feature type="domain" description="Astrotactin-1/2 N-terminal" evidence="4">
    <location>
        <begin position="292"/>
        <end position="369"/>
    </location>
</feature>
<dbReference type="Pfam" id="PF19441">
    <property type="entry name" value="ASTN_1_2_N"/>
    <property type="match status" value="2"/>
</dbReference>
<keyword evidence="6" id="KW-1185">Reference proteome</keyword>
<keyword evidence="2" id="KW-1133">Transmembrane helix</keyword>
<protein>
    <recommendedName>
        <fullName evidence="4">Astrotactin-1/2 N-terminal domain-containing protein</fullName>
    </recommendedName>
</protein>
<name>A0A3B3YZM6_9TELE</name>
<feature type="signal peptide" evidence="3">
    <location>
        <begin position="1"/>
        <end position="23"/>
    </location>
</feature>
<feature type="region of interest" description="Disordered" evidence="1">
    <location>
        <begin position="290"/>
        <end position="323"/>
    </location>
</feature>
<dbReference type="Ensembl" id="ENSPMET00000027088.1">
    <property type="protein sequence ID" value="ENSPMEP00000032827.1"/>
    <property type="gene ID" value="ENSPMEG00000020992.1"/>
</dbReference>
<proteinExistence type="predicted"/>
<keyword evidence="3" id="KW-0732">Signal</keyword>
<evidence type="ECO:0000256" key="2">
    <source>
        <dbReference type="SAM" id="Phobius"/>
    </source>
</evidence>
<dbReference type="InterPro" id="IPR045575">
    <property type="entry name" value="ASTN_1_2_N"/>
</dbReference>
<feature type="domain" description="Astrotactin-1/2 N-terminal" evidence="4">
    <location>
        <begin position="108"/>
        <end position="274"/>
    </location>
</feature>